<organism evidence="1 2">
    <name type="scientific">Melastoma candidum</name>
    <dbReference type="NCBI Taxonomy" id="119954"/>
    <lineage>
        <taxon>Eukaryota</taxon>
        <taxon>Viridiplantae</taxon>
        <taxon>Streptophyta</taxon>
        <taxon>Embryophyta</taxon>
        <taxon>Tracheophyta</taxon>
        <taxon>Spermatophyta</taxon>
        <taxon>Magnoliopsida</taxon>
        <taxon>eudicotyledons</taxon>
        <taxon>Gunneridae</taxon>
        <taxon>Pentapetalae</taxon>
        <taxon>rosids</taxon>
        <taxon>malvids</taxon>
        <taxon>Myrtales</taxon>
        <taxon>Melastomataceae</taxon>
        <taxon>Melastomatoideae</taxon>
        <taxon>Melastomateae</taxon>
        <taxon>Melastoma</taxon>
    </lineage>
</organism>
<comment type="caution">
    <text evidence="1">The sequence shown here is derived from an EMBL/GenBank/DDBJ whole genome shotgun (WGS) entry which is preliminary data.</text>
</comment>
<evidence type="ECO:0000313" key="2">
    <source>
        <dbReference type="Proteomes" id="UP001057402"/>
    </source>
</evidence>
<proteinExistence type="predicted"/>
<evidence type="ECO:0000313" key="1">
    <source>
        <dbReference type="EMBL" id="KAI4320366.1"/>
    </source>
</evidence>
<dbReference type="Proteomes" id="UP001057402">
    <property type="component" value="Chromosome 10"/>
</dbReference>
<reference evidence="2" key="1">
    <citation type="journal article" date="2023" name="Front. Plant Sci.">
        <title>Chromosomal-level genome assembly of Melastoma candidum provides insights into trichome evolution.</title>
        <authorList>
            <person name="Zhong Y."/>
            <person name="Wu W."/>
            <person name="Sun C."/>
            <person name="Zou P."/>
            <person name="Liu Y."/>
            <person name="Dai S."/>
            <person name="Zhou R."/>
        </authorList>
    </citation>
    <scope>NUCLEOTIDE SEQUENCE [LARGE SCALE GENOMIC DNA]</scope>
</reference>
<name>A0ACB9M9X9_9MYRT</name>
<sequence length="140" mass="16369">MRQDWRKGPWTPEEDELLKEYVKSHGDSNGVQWLSSRVSSLAFMSDAARFLGKMGVLMDAAFLRQNKQDHCQAFEEARDENPNGEQGYDSSSVEDPRFPLETWYPKIPYWPNLVVRDDLMLWAGRLRNFDDDLVLNKRDV</sequence>
<keyword evidence="2" id="KW-1185">Reference proteome</keyword>
<gene>
    <name evidence="1" type="ORF">MLD38_033857</name>
</gene>
<dbReference type="EMBL" id="CM042889">
    <property type="protein sequence ID" value="KAI4320366.1"/>
    <property type="molecule type" value="Genomic_DNA"/>
</dbReference>
<accession>A0ACB9M9X9</accession>
<protein>
    <submittedName>
        <fullName evidence="1">Uncharacterized protein</fullName>
    </submittedName>
</protein>